<dbReference type="PANTHER" id="PTHR12563">
    <property type="entry name" value="GLYCEROL-3-PHOSPHATE ACYLTRANSFERASE"/>
    <property type="match status" value="1"/>
</dbReference>
<dbReference type="InterPro" id="IPR022284">
    <property type="entry name" value="GPAT/DHAPAT"/>
</dbReference>
<dbReference type="SUPFAM" id="SSF69593">
    <property type="entry name" value="Glycerol-3-phosphate (1)-acyltransferase"/>
    <property type="match status" value="1"/>
</dbReference>
<dbReference type="GO" id="GO:0004366">
    <property type="term" value="F:glycerol-3-phosphate O-acyltransferase activity"/>
    <property type="evidence" value="ECO:0007669"/>
    <property type="project" value="TreeGrafter"/>
</dbReference>
<dbReference type="GO" id="GO:0006631">
    <property type="term" value="P:fatty acid metabolic process"/>
    <property type="evidence" value="ECO:0007669"/>
    <property type="project" value="TreeGrafter"/>
</dbReference>
<dbReference type="InterPro" id="IPR002123">
    <property type="entry name" value="Plipid/glycerol_acylTrfase"/>
</dbReference>
<evidence type="ECO:0000256" key="5">
    <source>
        <dbReference type="ARBA" id="ARBA00023315"/>
    </source>
</evidence>
<gene>
    <name evidence="8" type="ORF">EDD36DRAFT_486033</name>
</gene>
<protein>
    <submittedName>
        <fullName evidence="8">Acyltransferase</fullName>
    </submittedName>
</protein>
<evidence type="ECO:0000259" key="7">
    <source>
        <dbReference type="SMART" id="SM00563"/>
    </source>
</evidence>
<dbReference type="Pfam" id="PF19277">
    <property type="entry name" value="GPAT_C"/>
    <property type="match status" value="1"/>
</dbReference>
<comment type="subcellular location">
    <subcellularLocation>
        <location evidence="1">Endomembrane system</location>
        <topology evidence="1">Peripheral membrane protein</topology>
    </subcellularLocation>
</comment>
<evidence type="ECO:0000313" key="9">
    <source>
        <dbReference type="Proteomes" id="UP001203852"/>
    </source>
</evidence>
<comment type="similarity">
    <text evidence="2">Belongs to the GPAT/DAPAT family.</text>
</comment>
<name>A0AAN6E045_9EURO</name>
<evidence type="ECO:0000256" key="3">
    <source>
        <dbReference type="ARBA" id="ARBA00022679"/>
    </source>
</evidence>
<sequence>MKARGTCEVPSNSTVSSRARFPRTEGDEETNHGYGQIQDSVAFLQLRIAQLKTLSTLRTMSDLVRPEGGPRSNDDPTDQSILTRMARFRKNPFNFAREISLFVRGVGWRSYDSVVGQPVFYPGYTANVKSGVMASSILRRKVTELVEARLKVEEEESFFDTSSPTYLQEREKRRHEIASQLIEITSDMVDNMMCKMESKPYIRSAFYVVTQLLTRAYSAIHVSEAEVTRLREIASQAAKKNQSIVFLPRHTSHIDYITLHLVCYRLGLTLPVVVAGDNLNFPLVGNFLQSVGAMWIRRSFDNDQLYATVVQAYLDTLLQKGYNLECFIEGTRSRTGKLLGPRFGVLSFLLDSVLSGRTEDTYICPVSLQYDKVIEVDSYVNELLGKPKQKENLADFLSASSVLNLNLGRIDCRFHEPWSLKEFIRDQSQRQDQLDYQDLQATAVDSATRIRLLRTLGYKVLSDINDASVIMPTALVGTVLLTLRGRGVGKSELIRRVDWLCARTRANGGKVADFHGMPTSYVVERALEVLGPKLVGTVEGLAEETYYAVDRFQLSFYRNMTIHLFISEALIAAALYTKVKHGGGSATERMKETELIEKVTFLSQLFRGEFIFPAGQGLRHNLEAAMQGLLRDNVFSVSEDGERVIGLSDTERKSGRENFDFYCFLIWPFVDAAWLGAVSLLVLVPPLGSSITWIESQKAQNTAQLGGRTLYHQGDLSYFEAVNKEALKNAYSRFQEEGIILVAKGKDSKSPAMVRLAPEWTPERAATTGELKASGRLWDFIESIALHRREGKNRRDGATVSTRVLSLAARLNKEIFEDAELSAVESVQQTVKERRRRSKL</sequence>
<dbReference type="InterPro" id="IPR045520">
    <property type="entry name" value="GPAT/DHAPAT_C"/>
</dbReference>
<evidence type="ECO:0000313" key="8">
    <source>
        <dbReference type="EMBL" id="KAI1615705.1"/>
    </source>
</evidence>
<dbReference type="SMART" id="SM00563">
    <property type="entry name" value="PlsC"/>
    <property type="match status" value="1"/>
</dbReference>
<dbReference type="PANTHER" id="PTHR12563:SF17">
    <property type="entry name" value="DIHYDROXYACETONE PHOSPHATE ACYLTRANSFERASE"/>
    <property type="match status" value="1"/>
</dbReference>
<dbReference type="Proteomes" id="UP001203852">
    <property type="component" value="Unassembled WGS sequence"/>
</dbReference>
<evidence type="ECO:0000256" key="6">
    <source>
        <dbReference type="SAM" id="MobiDB-lite"/>
    </source>
</evidence>
<dbReference type="CDD" id="cd07993">
    <property type="entry name" value="LPLAT_DHAPAT-like"/>
    <property type="match status" value="1"/>
</dbReference>
<dbReference type="GO" id="GO:0031966">
    <property type="term" value="C:mitochondrial membrane"/>
    <property type="evidence" value="ECO:0007669"/>
    <property type="project" value="TreeGrafter"/>
</dbReference>
<dbReference type="Pfam" id="PF01553">
    <property type="entry name" value="Acyltransferase"/>
    <property type="match status" value="1"/>
</dbReference>
<reference evidence="8" key="1">
    <citation type="journal article" date="2022" name="bioRxiv">
        <title>Deciphering the potential niche of two novel black yeast fungi from a biological soil crust based on their genomes, phenotypes, and melanin regulation.</title>
        <authorList>
            <consortium name="DOE Joint Genome Institute"/>
            <person name="Carr E.C."/>
            <person name="Barton Q."/>
            <person name="Grambo S."/>
            <person name="Sullivan M."/>
            <person name="Renfro C.M."/>
            <person name="Kuo A."/>
            <person name="Pangilinan J."/>
            <person name="Lipzen A."/>
            <person name="Keymanesh K."/>
            <person name="Savage E."/>
            <person name="Barry K."/>
            <person name="Grigoriev I.V."/>
            <person name="Riekhof W.R."/>
            <person name="Harris S.S."/>
        </authorList>
    </citation>
    <scope>NUCLEOTIDE SEQUENCE</scope>
    <source>
        <strain evidence="8">JF 03-4F</strain>
    </source>
</reference>
<feature type="region of interest" description="Disordered" evidence="6">
    <location>
        <begin position="1"/>
        <end position="33"/>
    </location>
</feature>
<dbReference type="AlphaFoldDB" id="A0AAN6E045"/>
<keyword evidence="9" id="KW-1185">Reference proteome</keyword>
<evidence type="ECO:0000256" key="2">
    <source>
        <dbReference type="ARBA" id="ARBA00007937"/>
    </source>
</evidence>
<feature type="compositionally biased region" description="Basic and acidic residues" evidence="6">
    <location>
        <begin position="22"/>
        <end position="31"/>
    </location>
</feature>
<dbReference type="GO" id="GO:0012505">
    <property type="term" value="C:endomembrane system"/>
    <property type="evidence" value="ECO:0007669"/>
    <property type="project" value="UniProtKB-SubCell"/>
</dbReference>
<keyword evidence="4" id="KW-0472">Membrane</keyword>
<feature type="domain" description="Phospholipid/glycerol acyltransferase" evidence="7">
    <location>
        <begin position="244"/>
        <end position="371"/>
    </location>
</feature>
<keyword evidence="3" id="KW-0808">Transferase</keyword>
<dbReference type="GO" id="GO:0008654">
    <property type="term" value="P:phospholipid biosynthetic process"/>
    <property type="evidence" value="ECO:0007669"/>
    <property type="project" value="TreeGrafter"/>
</dbReference>
<dbReference type="InterPro" id="IPR041728">
    <property type="entry name" value="GPAT/DHAPAT_LPLAT"/>
</dbReference>
<evidence type="ECO:0000256" key="4">
    <source>
        <dbReference type="ARBA" id="ARBA00023136"/>
    </source>
</evidence>
<dbReference type="GO" id="GO:0019432">
    <property type="term" value="P:triglyceride biosynthetic process"/>
    <property type="evidence" value="ECO:0007669"/>
    <property type="project" value="TreeGrafter"/>
</dbReference>
<accession>A0AAN6E045</accession>
<dbReference type="EMBL" id="MU404352">
    <property type="protein sequence ID" value="KAI1615705.1"/>
    <property type="molecule type" value="Genomic_DNA"/>
</dbReference>
<dbReference type="GO" id="GO:0006072">
    <property type="term" value="P:glycerol-3-phosphate metabolic process"/>
    <property type="evidence" value="ECO:0007669"/>
    <property type="project" value="TreeGrafter"/>
</dbReference>
<comment type="caution">
    <text evidence="8">The sequence shown here is derived from an EMBL/GenBank/DDBJ whole genome shotgun (WGS) entry which is preliminary data.</text>
</comment>
<organism evidence="8 9">
    <name type="scientific">Exophiala viscosa</name>
    <dbReference type="NCBI Taxonomy" id="2486360"/>
    <lineage>
        <taxon>Eukaryota</taxon>
        <taxon>Fungi</taxon>
        <taxon>Dikarya</taxon>
        <taxon>Ascomycota</taxon>
        <taxon>Pezizomycotina</taxon>
        <taxon>Eurotiomycetes</taxon>
        <taxon>Chaetothyriomycetidae</taxon>
        <taxon>Chaetothyriales</taxon>
        <taxon>Herpotrichiellaceae</taxon>
        <taxon>Exophiala</taxon>
    </lineage>
</organism>
<evidence type="ECO:0000256" key="1">
    <source>
        <dbReference type="ARBA" id="ARBA00004184"/>
    </source>
</evidence>
<keyword evidence="5 8" id="KW-0012">Acyltransferase</keyword>
<proteinExistence type="inferred from homology"/>